<evidence type="ECO:0000313" key="1">
    <source>
        <dbReference type="EMBL" id="KAI5683202.1"/>
    </source>
</evidence>
<protein>
    <submittedName>
        <fullName evidence="1">Uncharacterized protein</fullName>
    </submittedName>
</protein>
<sequence length="185" mass="21572">MEEVSAYVHPGPINLMTAILGGARQLGGTPLRGNDYMYWSTKHATHMEVWHDWRQHIRNVPLLPMEQLSSPRDDCINWYQEIIRVYIGNLACHDTRTYGYQPAGVKQRMMTSMLHEVDDMTTGCWRDYHRLQRGIQEPLPERGARGLKKGQRRVPHGGAHRRLLYPLHLWALALFMKDEEEDLVD</sequence>
<name>A0ACC0CED1_CATRO</name>
<dbReference type="EMBL" id="CM044701">
    <property type="protein sequence ID" value="KAI5683202.1"/>
    <property type="molecule type" value="Genomic_DNA"/>
</dbReference>
<dbReference type="Proteomes" id="UP001060085">
    <property type="component" value="Linkage Group LG01"/>
</dbReference>
<comment type="caution">
    <text evidence="1">The sequence shown here is derived from an EMBL/GenBank/DDBJ whole genome shotgun (WGS) entry which is preliminary data.</text>
</comment>
<keyword evidence="2" id="KW-1185">Reference proteome</keyword>
<reference evidence="2" key="1">
    <citation type="journal article" date="2023" name="Nat. Plants">
        <title>Single-cell RNA sequencing provides a high-resolution roadmap for understanding the multicellular compartmentation of specialized metabolism.</title>
        <authorList>
            <person name="Sun S."/>
            <person name="Shen X."/>
            <person name="Li Y."/>
            <person name="Li Y."/>
            <person name="Wang S."/>
            <person name="Li R."/>
            <person name="Zhang H."/>
            <person name="Shen G."/>
            <person name="Guo B."/>
            <person name="Wei J."/>
            <person name="Xu J."/>
            <person name="St-Pierre B."/>
            <person name="Chen S."/>
            <person name="Sun C."/>
        </authorList>
    </citation>
    <scope>NUCLEOTIDE SEQUENCE [LARGE SCALE GENOMIC DNA]</scope>
</reference>
<organism evidence="1 2">
    <name type="scientific">Catharanthus roseus</name>
    <name type="common">Madagascar periwinkle</name>
    <name type="synonym">Vinca rosea</name>
    <dbReference type="NCBI Taxonomy" id="4058"/>
    <lineage>
        <taxon>Eukaryota</taxon>
        <taxon>Viridiplantae</taxon>
        <taxon>Streptophyta</taxon>
        <taxon>Embryophyta</taxon>
        <taxon>Tracheophyta</taxon>
        <taxon>Spermatophyta</taxon>
        <taxon>Magnoliopsida</taxon>
        <taxon>eudicotyledons</taxon>
        <taxon>Gunneridae</taxon>
        <taxon>Pentapetalae</taxon>
        <taxon>asterids</taxon>
        <taxon>lamiids</taxon>
        <taxon>Gentianales</taxon>
        <taxon>Apocynaceae</taxon>
        <taxon>Rauvolfioideae</taxon>
        <taxon>Vinceae</taxon>
        <taxon>Catharanthinae</taxon>
        <taxon>Catharanthus</taxon>
    </lineage>
</organism>
<evidence type="ECO:0000313" key="2">
    <source>
        <dbReference type="Proteomes" id="UP001060085"/>
    </source>
</evidence>
<accession>A0ACC0CED1</accession>
<proteinExistence type="predicted"/>
<gene>
    <name evidence="1" type="ORF">M9H77_04430</name>
</gene>